<comment type="caution">
    <text evidence="4">The sequence shown here is derived from an EMBL/GenBank/DDBJ whole genome shotgun (WGS) entry which is preliminary data.</text>
</comment>
<organism evidence="4 5">
    <name type="scientific">Pseudomonas oryzihabitans</name>
    <dbReference type="NCBI Taxonomy" id="47885"/>
    <lineage>
        <taxon>Bacteria</taxon>
        <taxon>Pseudomonadati</taxon>
        <taxon>Pseudomonadota</taxon>
        <taxon>Gammaproteobacteria</taxon>
        <taxon>Pseudomonadales</taxon>
        <taxon>Pseudomonadaceae</taxon>
        <taxon>Pseudomonas</taxon>
    </lineage>
</organism>
<dbReference type="Gene3D" id="3.30.70.270">
    <property type="match status" value="1"/>
</dbReference>
<dbReference type="SUPFAM" id="SSF55073">
    <property type="entry name" value="Nucleotide cyclase"/>
    <property type="match status" value="1"/>
</dbReference>
<dbReference type="PANTHER" id="PTHR45138:SF9">
    <property type="entry name" value="DIGUANYLATE CYCLASE DGCM-RELATED"/>
    <property type="match status" value="1"/>
</dbReference>
<dbReference type="InterPro" id="IPR043128">
    <property type="entry name" value="Rev_trsase/Diguanyl_cyclase"/>
</dbReference>
<keyword evidence="5" id="KW-1185">Reference proteome</keyword>
<dbReference type="CDD" id="cd01949">
    <property type="entry name" value="GGDEF"/>
    <property type="match status" value="1"/>
</dbReference>
<dbReference type="Pfam" id="PF00990">
    <property type="entry name" value="GGDEF"/>
    <property type="match status" value="1"/>
</dbReference>
<dbReference type="SMART" id="SM00267">
    <property type="entry name" value="GGDEF"/>
    <property type="match status" value="1"/>
</dbReference>
<reference evidence="4 5" key="1">
    <citation type="submission" date="2017-01" db="EMBL/GenBank/DDBJ databases">
        <title>Pseudomonas psychrotolerans genome sequencing and assembly.</title>
        <authorList>
            <person name="Vyas B."/>
            <person name="Mayilraj S."/>
        </authorList>
    </citation>
    <scope>NUCLEOTIDE SEQUENCE [LARGE SCALE GENOMIC DNA]</scope>
    <source>
        <strain evidence="4 5">SDS18</strain>
    </source>
</reference>
<dbReference type="NCBIfam" id="TIGR00254">
    <property type="entry name" value="GGDEF"/>
    <property type="match status" value="1"/>
</dbReference>
<dbReference type="PROSITE" id="PS50887">
    <property type="entry name" value="GGDEF"/>
    <property type="match status" value="1"/>
</dbReference>
<protein>
    <recommendedName>
        <fullName evidence="1">diguanylate cyclase</fullName>
        <ecNumber evidence="1">2.7.7.65</ecNumber>
    </recommendedName>
</protein>
<dbReference type="EC" id="2.7.7.65" evidence="1"/>
<evidence type="ECO:0000313" key="4">
    <source>
        <dbReference type="EMBL" id="ONN68654.1"/>
    </source>
</evidence>
<evidence type="ECO:0000259" key="3">
    <source>
        <dbReference type="PROSITE" id="PS50887"/>
    </source>
</evidence>
<evidence type="ECO:0000256" key="1">
    <source>
        <dbReference type="ARBA" id="ARBA00012528"/>
    </source>
</evidence>
<dbReference type="InterPro" id="IPR029787">
    <property type="entry name" value="Nucleotide_cyclase"/>
</dbReference>
<evidence type="ECO:0000256" key="2">
    <source>
        <dbReference type="ARBA" id="ARBA00034247"/>
    </source>
</evidence>
<gene>
    <name evidence="4" type="ORF">BVL52_24390</name>
</gene>
<dbReference type="InterPro" id="IPR000160">
    <property type="entry name" value="GGDEF_dom"/>
</dbReference>
<dbReference type="EMBL" id="MTLN01000013">
    <property type="protein sequence ID" value="ONN68654.1"/>
    <property type="molecule type" value="Genomic_DNA"/>
</dbReference>
<sequence length="189" mass="20732">MIFDQASSVFVYFGYIAMSSEQATLELRQQATTDPLTQVGNRRGGQPTLERLYRNRQRASGCAVILADIDHFKAVNDTWGHNAGDLVLAGVAERLAGSLRHGDLLLRWGGEEFLIILPNTDIAQARTSAQRLRQAVADSTFSIGETELPITLSLGCANMETEDGGYEDSLQRADEALYKAKAAGRNQVW</sequence>
<name>A0ABX3ILF7_9PSED</name>
<proteinExistence type="predicted"/>
<dbReference type="InterPro" id="IPR050469">
    <property type="entry name" value="Diguanylate_Cyclase"/>
</dbReference>
<dbReference type="Proteomes" id="UP000189310">
    <property type="component" value="Unassembled WGS sequence"/>
</dbReference>
<comment type="catalytic activity">
    <reaction evidence="2">
        <text>2 GTP = 3',3'-c-di-GMP + 2 diphosphate</text>
        <dbReference type="Rhea" id="RHEA:24898"/>
        <dbReference type="ChEBI" id="CHEBI:33019"/>
        <dbReference type="ChEBI" id="CHEBI:37565"/>
        <dbReference type="ChEBI" id="CHEBI:58805"/>
        <dbReference type="EC" id="2.7.7.65"/>
    </reaction>
</comment>
<feature type="domain" description="GGDEF" evidence="3">
    <location>
        <begin position="60"/>
        <end position="189"/>
    </location>
</feature>
<dbReference type="PANTHER" id="PTHR45138">
    <property type="entry name" value="REGULATORY COMPONENTS OF SENSORY TRANSDUCTION SYSTEM"/>
    <property type="match status" value="1"/>
</dbReference>
<evidence type="ECO:0000313" key="5">
    <source>
        <dbReference type="Proteomes" id="UP000189310"/>
    </source>
</evidence>
<accession>A0ABX3ILF7</accession>